<evidence type="ECO:0000313" key="3">
    <source>
        <dbReference type="Proteomes" id="UP001597343"/>
    </source>
</evidence>
<evidence type="ECO:0000256" key="1">
    <source>
        <dbReference type="SAM" id="Phobius"/>
    </source>
</evidence>
<dbReference type="Proteomes" id="UP001597343">
    <property type="component" value="Unassembled WGS sequence"/>
</dbReference>
<keyword evidence="1" id="KW-0472">Membrane</keyword>
<keyword evidence="1" id="KW-1133">Transmembrane helix</keyword>
<proteinExistence type="predicted"/>
<protein>
    <submittedName>
        <fullName evidence="2">Uncharacterized protein</fullName>
    </submittedName>
</protein>
<comment type="caution">
    <text evidence="2">The sequence shown here is derived from an EMBL/GenBank/DDBJ whole genome shotgun (WGS) entry which is preliminary data.</text>
</comment>
<feature type="transmembrane region" description="Helical" evidence="1">
    <location>
        <begin position="46"/>
        <end position="65"/>
    </location>
</feature>
<gene>
    <name evidence="2" type="ORF">ACFSOY_20820</name>
</gene>
<name>A0ABW5A4D6_9BACL</name>
<keyword evidence="3" id="KW-1185">Reference proteome</keyword>
<accession>A0ABW5A4D6</accession>
<sequence length="243" mass="27869">MSKSREQKMIPRRDFIWMCVVFSLVLASVLIWTMGDSDNAGKYLSFAATVVSIVLAVIAIIMPLIDSAGQKQNISQMRDTVEDLEKFAAGLQSTLEQSATLLASVSNLRIELQEKMDEHSDSLQLIAEKIDRGLSASEDKEKAKVLEEIKQDVENVQRHTIMLHDRKLGSLRWEVANYVKKREEGEEFTIHDVFNDLARRLPVFRLPNLNDLYEWLDTFVKQGYLEVFVGHEGLKYRKRPPSK</sequence>
<organism evidence="2 3">
    <name type="scientific">Tumebacillus lipolyticus</name>
    <dbReference type="NCBI Taxonomy" id="1280370"/>
    <lineage>
        <taxon>Bacteria</taxon>
        <taxon>Bacillati</taxon>
        <taxon>Bacillota</taxon>
        <taxon>Bacilli</taxon>
        <taxon>Bacillales</taxon>
        <taxon>Alicyclobacillaceae</taxon>
        <taxon>Tumebacillus</taxon>
    </lineage>
</organism>
<evidence type="ECO:0000313" key="2">
    <source>
        <dbReference type="EMBL" id="MFD2172391.1"/>
    </source>
</evidence>
<reference evidence="3" key="1">
    <citation type="journal article" date="2019" name="Int. J. Syst. Evol. Microbiol.">
        <title>The Global Catalogue of Microorganisms (GCM) 10K type strain sequencing project: providing services to taxonomists for standard genome sequencing and annotation.</title>
        <authorList>
            <consortium name="The Broad Institute Genomics Platform"/>
            <consortium name="The Broad Institute Genome Sequencing Center for Infectious Disease"/>
            <person name="Wu L."/>
            <person name="Ma J."/>
        </authorList>
    </citation>
    <scope>NUCLEOTIDE SEQUENCE [LARGE SCALE GENOMIC DNA]</scope>
    <source>
        <strain evidence="3">CGMCC 1.13574</strain>
    </source>
</reference>
<dbReference type="EMBL" id="JBHUIO010000024">
    <property type="protein sequence ID" value="MFD2172391.1"/>
    <property type="molecule type" value="Genomic_DNA"/>
</dbReference>
<keyword evidence="1" id="KW-0812">Transmembrane</keyword>
<dbReference type="RefSeq" id="WP_386049776.1">
    <property type="nucleotide sequence ID" value="NZ_JBHUIO010000024.1"/>
</dbReference>
<feature type="transmembrane region" description="Helical" evidence="1">
    <location>
        <begin position="15"/>
        <end position="34"/>
    </location>
</feature>